<dbReference type="InterPro" id="IPR035992">
    <property type="entry name" value="Ricin_B-like_lectins"/>
</dbReference>
<dbReference type="AlphaFoldDB" id="A0A1Z2L5L1"/>
<dbReference type="OrthoDB" id="4245618at2"/>
<evidence type="ECO:0000313" key="2">
    <source>
        <dbReference type="EMBL" id="ARZ69594.1"/>
    </source>
</evidence>
<evidence type="ECO:0000256" key="1">
    <source>
        <dbReference type="SAM" id="SignalP"/>
    </source>
</evidence>
<dbReference type="SUPFAM" id="SSF50370">
    <property type="entry name" value="Ricin B-like lectins"/>
    <property type="match status" value="1"/>
</dbReference>
<accession>A0A1Z2L5L1</accession>
<gene>
    <name evidence="2" type="ORF">SMD11_3979</name>
</gene>
<dbReference type="RefSeq" id="WP_087927683.1">
    <property type="nucleotide sequence ID" value="NZ_CP021744.1"/>
</dbReference>
<reference evidence="2 3" key="1">
    <citation type="submission" date="2017-06" db="EMBL/GenBank/DDBJ databases">
        <title>Streptomyces albireticuli Genome sequencing and assembly.</title>
        <authorList>
            <person name="Wang Y."/>
            <person name="Du B."/>
            <person name="Ding Y."/>
            <person name="Liu H."/>
            <person name="Hou Q."/>
            <person name="Liu K."/>
            <person name="Yao L."/>
            <person name="Wang C."/>
        </authorList>
    </citation>
    <scope>NUCLEOTIDE SEQUENCE [LARGE SCALE GENOMIC DNA]</scope>
    <source>
        <strain evidence="2 3">MDJK11</strain>
    </source>
</reference>
<dbReference type="Gene3D" id="2.80.10.50">
    <property type="match status" value="1"/>
</dbReference>
<sequence length="166" mass="17803">MTRIRNAAVAVTAAALLGGGLLASGTAAAAGHPADPGDVWYTFQNFSTDRNLDAFGGTHAKSYNPDGTTDQEFHLVTGKHPGYQVASKRHANMCFTAKGINKEITLETCNTNLQSQYWNYDIKDSGSAFQSRKYPQGCIQDNGTANAVTLRACNGGDLQRYLPLVV</sequence>
<organism evidence="2 3">
    <name type="scientific">Streptomyces albireticuli</name>
    <dbReference type="NCBI Taxonomy" id="1940"/>
    <lineage>
        <taxon>Bacteria</taxon>
        <taxon>Bacillati</taxon>
        <taxon>Actinomycetota</taxon>
        <taxon>Actinomycetes</taxon>
        <taxon>Kitasatosporales</taxon>
        <taxon>Streptomycetaceae</taxon>
        <taxon>Streptomyces</taxon>
    </lineage>
</organism>
<feature type="chain" id="PRO_5012057281" evidence="1">
    <location>
        <begin position="30"/>
        <end position="166"/>
    </location>
</feature>
<keyword evidence="1" id="KW-0732">Signal</keyword>
<name>A0A1Z2L5L1_9ACTN</name>
<dbReference type="CDD" id="cd00161">
    <property type="entry name" value="beta-trefoil_Ricin-like"/>
    <property type="match status" value="1"/>
</dbReference>
<protein>
    <submittedName>
        <fullName evidence="2">Uncharacterized protein</fullName>
    </submittedName>
</protein>
<dbReference type="KEGG" id="salj:SMD11_3979"/>
<evidence type="ECO:0000313" key="3">
    <source>
        <dbReference type="Proteomes" id="UP000195755"/>
    </source>
</evidence>
<dbReference type="Proteomes" id="UP000195755">
    <property type="component" value="Chromosome"/>
</dbReference>
<dbReference type="EMBL" id="CP021744">
    <property type="protein sequence ID" value="ARZ69594.1"/>
    <property type="molecule type" value="Genomic_DNA"/>
</dbReference>
<feature type="signal peptide" evidence="1">
    <location>
        <begin position="1"/>
        <end position="29"/>
    </location>
</feature>
<proteinExistence type="predicted"/>
<dbReference type="PROSITE" id="PS50231">
    <property type="entry name" value="RICIN_B_LECTIN"/>
    <property type="match status" value="1"/>
</dbReference>